<evidence type="ECO:0000259" key="3">
    <source>
        <dbReference type="Pfam" id="PF18962"/>
    </source>
</evidence>
<dbReference type="EMBL" id="RCCB01000010">
    <property type="protein sequence ID" value="RLJ35740.1"/>
    <property type="molecule type" value="Genomic_DNA"/>
</dbReference>
<gene>
    <name evidence="4" type="ORF">B0G92_0382</name>
    <name evidence="5" type="ORF">CLV50_1123</name>
</gene>
<dbReference type="RefSeq" id="WP_101470901.1">
    <property type="nucleotide sequence ID" value="NZ_PJND01000007.1"/>
</dbReference>
<dbReference type="Proteomes" id="UP000233767">
    <property type="component" value="Unassembled WGS sequence"/>
</dbReference>
<dbReference type="EMBL" id="PJND01000007">
    <property type="protein sequence ID" value="PKW28756.1"/>
    <property type="molecule type" value="Genomic_DNA"/>
</dbReference>
<evidence type="ECO:0000256" key="1">
    <source>
        <dbReference type="ARBA" id="ARBA00022729"/>
    </source>
</evidence>
<feature type="domain" description="Secretion system C-terminal sorting" evidence="3">
    <location>
        <begin position="819"/>
        <end position="884"/>
    </location>
</feature>
<feature type="chain" id="PRO_5019866311" evidence="2">
    <location>
        <begin position="20"/>
        <end position="890"/>
    </location>
</feature>
<keyword evidence="1 2" id="KW-0732">Signal</keyword>
<sequence length="890" mass="99008">MKKNILFCTVFLASFLGFARSPLPATSLIGGIKSDATYATPSNSTELTIIYLSDYATLESAIDFLNSSTTFHTLVIDKSVTVVSDKTVSEKKALKFLKGNIITVPNSKTLTINSSIDAGIYQIFNCLGTGKTDGFPQIDQTYPQWWQTYDENPQADWSDSIQRAVNFYPKVYFPARVQNSTSYSVGYPVFKTVYLDLNKRNLNHDRTSYHLYSSGGIHLETAGSSPEFTGFVFKCINIPQYGFDKAIIFENLIFYCTNGLEFVGGSINNTPPYNAVDNFGDEYYAITKVKIINCNFIGKTTAAGNNDTGIALSFKKAYDCEIANNKIENFNIGIKLEGSDLNTISNNRFIGFWKYAILDLSRIHDPQGLNFQIGSQNLIFHNDILDYRGPAEKGAFIKSNSHHIIIRDNFLENNPFYGPDLVRAFIDCTNADLTNLNVPLVVDITGNRISEGAQYSYLINEDFKSLNLIEAPLSLPSNRIAKSSFAVNSNIFTPTRNIPITFGELPKIINFSNATSFREWQSFKTSNIIENSFDGSMIINPSNISDLGMTFSQTTRFNPKVIKLKGDTANFSRIQISQKITEESNDTNVLPKKLKIKIVVRNGRASDVEDFYFTISKALRPTSTEWEGRGRYLSSNTSDPNYNNFNIYEITPTISFDSNSDYFMSIDAKYDSEVKSIIIEPLVDVIQIQDASVAEGGLLAFPITLSNPLPNDVTLTFAYTNISAAANDYTFVASKTITAGTTSEVIKIQTTNDTAVESDETFKLSIASATNFTGDISDTAIGTILNNDFAPKSAENNTVKDITKTEELYKINIDSEIKVYPNPVKDILNFEIKKTDSLTNVEIYDETGKFIDDLTKKINNNAVDISSLPHGSYIVKIITVSNKSEVIIKK</sequence>
<name>A0A497UXI0_9FLAO</name>
<comment type="caution">
    <text evidence="5">The sequence shown here is derived from an EMBL/GenBank/DDBJ whole genome shotgun (WGS) entry which is preliminary data.</text>
</comment>
<proteinExistence type="predicted"/>
<reference evidence="4 6" key="1">
    <citation type="submission" date="2017-12" db="EMBL/GenBank/DDBJ databases">
        <title>Genomic Encyclopedia of Type Strains, Phase III (KMG-III): the genomes of soil and plant-associated and newly described type strains.</title>
        <authorList>
            <person name="Whitman W."/>
        </authorList>
    </citation>
    <scope>NUCLEOTIDE SEQUENCE [LARGE SCALE GENOMIC DNA]</scope>
    <source>
        <strain evidence="4 6">IP-10</strain>
    </source>
</reference>
<feature type="signal peptide" evidence="2">
    <location>
        <begin position="1"/>
        <end position="19"/>
    </location>
</feature>
<evidence type="ECO:0000256" key="2">
    <source>
        <dbReference type="SAM" id="SignalP"/>
    </source>
</evidence>
<dbReference type="AlphaFoldDB" id="A0A497UXI0"/>
<accession>A0A497UXI0</accession>
<reference evidence="5 7" key="2">
    <citation type="submission" date="2018-10" db="EMBL/GenBank/DDBJ databases">
        <title>Genomic Encyclopedia of Archaeal and Bacterial Type Strains, Phase II (KMG-II): from individual species to whole genera.</title>
        <authorList>
            <person name="Goeker M."/>
        </authorList>
    </citation>
    <scope>NUCLEOTIDE SEQUENCE [LARGE SCALE GENOMIC DNA]</scope>
    <source>
        <strain evidence="5 7">DSM 21886</strain>
    </source>
</reference>
<dbReference type="Gene3D" id="2.60.40.2030">
    <property type="match status" value="1"/>
</dbReference>
<dbReference type="NCBIfam" id="TIGR04183">
    <property type="entry name" value="Por_Secre_tail"/>
    <property type="match status" value="1"/>
</dbReference>
<evidence type="ECO:0000313" key="4">
    <source>
        <dbReference type="EMBL" id="PKW28756.1"/>
    </source>
</evidence>
<dbReference type="InterPro" id="IPR026444">
    <property type="entry name" value="Secre_tail"/>
</dbReference>
<dbReference type="SUPFAM" id="SSF141072">
    <property type="entry name" value="CalX-like"/>
    <property type="match status" value="1"/>
</dbReference>
<evidence type="ECO:0000313" key="6">
    <source>
        <dbReference type="Proteomes" id="UP000233767"/>
    </source>
</evidence>
<dbReference type="SUPFAM" id="SSF51126">
    <property type="entry name" value="Pectin lyase-like"/>
    <property type="match status" value="1"/>
</dbReference>
<organism evidence="5 7">
    <name type="scientific">Flavobacterium lindanitolerans</name>
    <dbReference type="NCBI Taxonomy" id="428988"/>
    <lineage>
        <taxon>Bacteria</taxon>
        <taxon>Pseudomonadati</taxon>
        <taxon>Bacteroidota</taxon>
        <taxon>Flavobacteriia</taxon>
        <taxon>Flavobacteriales</taxon>
        <taxon>Flavobacteriaceae</taxon>
        <taxon>Flavobacterium</taxon>
    </lineage>
</organism>
<evidence type="ECO:0000313" key="5">
    <source>
        <dbReference type="EMBL" id="RLJ35740.1"/>
    </source>
</evidence>
<dbReference type="Proteomes" id="UP000275027">
    <property type="component" value="Unassembled WGS sequence"/>
</dbReference>
<protein>
    <submittedName>
        <fullName evidence="4 5">Secreted protein (Por secretion system target)</fullName>
    </submittedName>
</protein>
<dbReference type="InterPro" id="IPR011050">
    <property type="entry name" value="Pectin_lyase_fold/virulence"/>
</dbReference>
<keyword evidence="6" id="KW-1185">Reference proteome</keyword>
<dbReference type="Pfam" id="PF18962">
    <property type="entry name" value="Por_Secre_tail"/>
    <property type="match status" value="1"/>
</dbReference>
<dbReference type="InterPro" id="IPR038081">
    <property type="entry name" value="CalX-like_sf"/>
</dbReference>
<evidence type="ECO:0000313" key="7">
    <source>
        <dbReference type="Proteomes" id="UP000275027"/>
    </source>
</evidence>